<protein>
    <recommendedName>
        <fullName evidence="4">Signal transduction histidine kinase subgroup 3 dimerisation and phosphoacceptor domain-containing protein</fullName>
    </recommendedName>
</protein>
<organism evidence="2 3">
    <name type="scientific">Agromyces salentinus</name>
    <dbReference type="NCBI Taxonomy" id="269421"/>
    <lineage>
        <taxon>Bacteria</taxon>
        <taxon>Bacillati</taxon>
        <taxon>Actinomycetota</taxon>
        <taxon>Actinomycetes</taxon>
        <taxon>Micrococcales</taxon>
        <taxon>Microbacteriaceae</taxon>
        <taxon>Agromyces</taxon>
    </lineage>
</organism>
<proteinExistence type="predicted"/>
<keyword evidence="3" id="KW-1185">Reference proteome</keyword>
<evidence type="ECO:0000256" key="1">
    <source>
        <dbReference type="SAM" id="MobiDB-lite"/>
    </source>
</evidence>
<sequence length="121" mass="11668">MLRHAPGATTVVIVRRAPGPGAGLDVTVRNEAAPDASAGTPAEQVRAGASGSVAASGATASGATAGAGADAGRPGQAGHGLIGIRERARLLGGSIESGETPDGGFEVHAVLPLADDREAAR</sequence>
<dbReference type="EMBL" id="BAAANK010000001">
    <property type="protein sequence ID" value="GAA1824804.1"/>
    <property type="molecule type" value="Genomic_DNA"/>
</dbReference>
<feature type="compositionally biased region" description="Low complexity" evidence="1">
    <location>
        <begin position="47"/>
        <end position="74"/>
    </location>
</feature>
<comment type="caution">
    <text evidence="2">The sequence shown here is derived from an EMBL/GenBank/DDBJ whole genome shotgun (WGS) entry which is preliminary data.</text>
</comment>
<feature type="region of interest" description="Disordered" evidence="1">
    <location>
        <begin position="19"/>
        <end position="79"/>
    </location>
</feature>
<dbReference type="SUPFAM" id="SSF55874">
    <property type="entry name" value="ATPase domain of HSP90 chaperone/DNA topoisomerase II/histidine kinase"/>
    <property type="match status" value="1"/>
</dbReference>
<evidence type="ECO:0008006" key="4">
    <source>
        <dbReference type="Google" id="ProtNLM"/>
    </source>
</evidence>
<evidence type="ECO:0000313" key="2">
    <source>
        <dbReference type="EMBL" id="GAA1824804.1"/>
    </source>
</evidence>
<dbReference type="Proteomes" id="UP001501746">
    <property type="component" value="Unassembled WGS sequence"/>
</dbReference>
<accession>A0ABN2MG84</accession>
<gene>
    <name evidence="2" type="ORF">GCM10009750_04670</name>
</gene>
<evidence type="ECO:0000313" key="3">
    <source>
        <dbReference type="Proteomes" id="UP001501746"/>
    </source>
</evidence>
<dbReference type="InterPro" id="IPR036890">
    <property type="entry name" value="HATPase_C_sf"/>
</dbReference>
<reference evidence="2 3" key="1">
    <citation type="journal article" date="2019" name="Int. J. Syst. Evol. Microbiol.">
        <title>The Global Catalogue of Microorganisms (GCM) 10K type strain sequencing project: providing services to taxonomists for standard genome sequencing and annotation.</title>
        <authorList>
            <consortium name="The Broad Institute Genomics Platform"/>
            <consortium name="The Broad Institute Genome Sequencing Center for Infectious Disease"/>
            <person name="Wu L."/>
            <person name="Ma J."/>
        </authorList>
    </citation>
    <scope>NUCLEOTIDE SEQUENCE [LARGE SCALE GENOMIC DNA]</scope>
    <source>
        <strain evidence="2 3">JCM 14323</strain>
    </source>
</reference>
<dbReference type="Gene3D" id="3.30.565.10">
    <property type="entry name" value="Histidine kinase-like ATPase, C-terminal domain"/>
    <property type="match status" value="1"/>
</dbReference>
<name>A0ABN2MG84_9MICO</name>